<accession>D4XRN3</accession>
<protein>
    <submittedName>
        <fullName evidence="2">Uncharacterized protein</fullName>
    </submittedName>
</protein>
<keyword evidence="1" id="KW-0812">Transmembrane</keyword>
<name>D4XRN3_ACIHA</name>
<keyword evidence="1" id="KW-0472">Membrane</keyword>
<reference evidence="3" key="1">
    <citation type="submission" date="2010-03" db="EMBL/GenBank/DDBJ databases">
        <title>Complete sequence of Mobiluncus curtisii ATCC 43063.</title>
        <authorList>
            <person name="Muzny D."/>
            <person name="Qin X."/>
            <person name="Deng J."/>
            <person name="Jiang H."/>
            <person name="Liu Y."/>
            <person name="Qu J."/>
            <person name="Song X.-Z."/>
            <person name="Zhang L."/>
            <person name="Thornton R."/>
            <person name="Coyle M."/>
            <person name="Francisco L."/>
            <person name="Jackson L."/>
            <person name="Javaid M."/>
            <person name="Korchina V."/>
            <person name="Kovar C."/>
            <person name="Mata R."/>
            <person name="Mathew T."/>
            <person name="Ngo R."/>
            <person name="Nguyen L."/>
            <person name="Nguyen N."/>
            <person name="Okwuonu G."/>
            <person name="Ongeri F."/>
            <person name="Pham C."/>
            <person name="Simmons D."/>
            <person name="Wilczek-Boney K."/>
            <person name="Hale W."/>
            <person name="Jakkamsetti A."/>
            <person name="Pham P."/>
            <person name="Ruth R."/>
            <person name="San Lucas F."/>
            <person name="Warren J."/>
            <person name="Zhang J."/>
            <person name="Zhao Z."/>
            <person name="Zhou C."/>
            <person name="Zhu D."/>
            <person name="Lee S."/>
            <person name="Bess C."/>
            <person name="Blankenburg K."/>
            <person name="Forbes L."/>
            <person name="Fu Q."/>
            <person name="Gubbala S."/>
            <person name="Hirani K."/>
            <person name="Jayaseelan J.C."/>
            <person name="Lara F."/>
            <person name="Munidasa M."/>
            <person name="Palculict T."/>
            <person name="Patil S."/>
            <person name="Pu L.-L."/>
            <person name="Saada N."/>
            <person name="Tang L."/>
            <person name="Weissenberger G."/>
            <person name="Zhu Y."/>
            <person name="Hemphill L."/>
            <person name="Shang Y."/>
            <person name="Youmans B."/>
            <person name="Ayvaz T."/>
            <person name="Ross M."/>
            <person name="Santibanez J."/>
            <person name="Aqrawi P."/>
            <person name="Gross S."/>
            <person name="Joshi V."/>
            <person name="Fowler G."/>
            <person name="Nazareth L."/>
            <person name="Reid J."/>
            <person name="Worley K."/>
            <person name="Petrosino J."/>
            <person name="Highlander S."/>
            <person name="Gibbs R."/>
            <person name="Gibbs R."/>
        </authorList>
    </citation>
    <scope>NUCLEOTIDE SEQUENCE [LARGE SCALE GENOMIC DNA]</scope>
    <source>
        <strain evidence="3">ATCC 19194</strain>
    </source>
</reference>
<gene>
    <name evidence="2" type="ORF">HMP0015_2375</name>
</gene>
<dbReference type="Proteomes" id="UP000003085">
    <property type="component" value="Unassembled WGS sequence"/>
</dbReference>
<dbReference type="HOGENOM" id="CLU_2696088_0_0_6"/>
<sequence>MRLGFSDFEKMLETLKQNKLETFLIFISISCAFLIEALISDPFDDLYFLIMAAVISAMSLICLKLYRQYKEIS</sequence>
<dbReference type="AlphaFoldDB" id="D4XRN3"/>
<evidence type="ECO:0000313" key="3">
    <source>
        <dbReference type="Proteomes" id="UP000003085"/>
    </source>
</evidence>
<evidence type="ECO:0000256" key="1">
    <source>
        <dbReference type="SAM" id="Phobius"/>
    </source>
</evidence>
<keyword evidence="1" id="KW-1133">Transmembrane helix</keyword>
<comment type="caution">
    <text evidence="2">The sequence shown here is derived from an EMBL/GenBank/DDBJ whole genome shotgun (WGS) entry which is preliminary data.</text>
</comment>
<proteinExistence type="predicted"/>
<organism evidence="2 3">
    <name type="scientific">Acinetobacter haemolyticus ATCC 19194</name>
    <dbReference type="NCBI Taxonomy" id="707232"/>
    <lineage>
        <taxon>Bacteria</taxon>
        <taxon>Pseudomonadati</taxon>
        <taxon>Pseudomonadota</taxon>
        <taxon>Gammaproteobacteria</taxon>
        <taxon>Moraxellales</taxon>
        <taxon>Moraxellaceae</taxon>
        <taxon>Acinetobacter</taxon>
    </lineage>
</organism>
<dbReference type="EMBL" id="ADMT01000188">
    <property type="protein sequence ID" value="EFF82093.1"/>
    <property type="molecule type" value="Genomic_DNA"/>
</dbReference>
<evidence type="ECO:0000313" key="2">
    <source>
        <dbReference type="EMBL" id="EFF82093.1"/>
    </source>
</evidence>
<feature type="transmembrane region" description="Helical" evidence="1">
    <location>
        <begin position="46"/>
        <end position="66"/>
    </location>
</feature>
<feature type="transmembrane region" description="Helical" evidence="1">
    <location>
        <begin position="20"/>
        <end position="40"/>
    </location>
</feature>